<evidence type="ECO:0000313" key="2">
    <source>
        <dbReference type="Proteomes" id="UP001431449"/>
    </source>
</evidence>
<organism evidence="1 2">
    <name type="scientific">Pseudomarimonas salicorniae</name>
    <dbReference type="NCBI Taxonomy" id="2933270"/>
    <lineage>
        <taxon>Bacteria</taxon>
        <taxon>Pseudomonadati</taxon>
        <taxon>Pseudomonadota</taxon>
        <taxon>Gammaproteobacteria</taxon>
        <taxon>Lysobacterales</taxon>
        <taxon>Lysobacteraceae</taxon>
        <taxon>Pseudomarimonas</taxon>
    </lineage>
</organism>
<dbReference type="EMBL" id="JALNMH010000002">
    <property type="protein sequence ID" value="MCK7592673.1"/>
    <property type="molecule type" value="Genomic_DNA"/>
</dbReference>
<name>A0ABT0GDR4_9GAMM</name>
<proteinExistence type="predicted"/>
<evidence type="ECO:0000313" key="1">
    <source>
        <dbReference type="EMBL" id="MCK7592673.1"/>
    </source>
</evidence>
<gene>
    <name evidence="1" type="ORF">M0G41_03205</name>
</gene>
<comment type="caution">
    <text evidence="1">The sequence shown here is derived from an EMBL/GenBank/DDBJ whole genome shotgun (WGS) entry which is preliminary data.</text>
</comment>
<dbReference type="Gene3D" id="3.30.70.920">
    <property type="match status" value="1"/>
</dbReference>
<keyword evidence="2" id="KW-1185">Reference proteome</keyword>
<dbReference type="Pfam" id="PF03927">
    <property type="entry name" value="NapD"/>
    <property type="match status" value="1"/>
</dbReference>
<dbReference type="Proteomes" id="UP001431449">
    <property type="component" value="Unassembled WGS sequence"/>
</dbReference>
<dbReference type="InterPro" id="IPR005623">
    <property type="entry name" value="Chaperone_NapD_NO3_reduct"/>
</dbReference>
<reference evidence="1" key="1">
    <citation type="submission" date="2022-04" db="EMBL/GenBank/DDBJ databases">
        <title>Lysobacter sp. CAU 1642 isolated from sea sand.</title>
        <authorList>
            <person name="Kim W."/>
        </authorList>
    </citation>
    <scope>NUCLEOTIDE SEQUENCE</scope>
    <source>
        <strain evidence="1">CAU 1642</strain>
    </source>
</reference>
<accession>A0ABT0GDR4</accession>
<protein>
    <submittedName>
        <fullName evidence="1">Chaperone NapD</fullName>
    </submittedName>
</protein>
<dbReference type="RefSeq" id="WP_248204964.1">
    <property type="nucleotide sequence ID" value="NZ_JALNMH010000002.1"/>
</dbReference>
<sequence length="89" mass="9794">MSRLVHIASLVVHHREDACAVIDTLLGERRDAELALRERNRSIVLCEADSDSALMQVVDALQALPGIHAVNLVHHHAEDAESLDQEISP</sequence>